<evidence type="ECO:0000313" key="2">
    <source>
        <dbReference type="Proteomes" id="UP001431634"/>
    </source>
</evidence>
<name>A0ABT6Q338_9PROT</name>
<dbReference type="InterPro" id="IPR011990">
    <property type="entry name" value="TPR-like_helical_dom_sf"/>
</dbReference>
<dbReference type="RefSeq" id="WP_281448633.1">
    <property type="nucleotide sequence ID" value="NZ_JASBAO010000001.1"/>
</dbReference>
<dbReference type="Proteomes" id="UP001431634">
    <property type="component" value="Unassembled WGS sequence"/>
</dbReference>
<reference evidence="1" key="1">
    <citation type="submission" date="2023-05" db="EMBL/GenBank/DDBJ databases">
        <title>Whole genome sequence of Commensalibacter sp.</title>
        <authorList>
            <person name="Charoenyingcharoen P."/>
            <person name="Yukphan P."/>
        </authorList>
    </citation>
    <scope>NUCLEOTIDE SEQUENCE</scope>
    <source>
        <strain evidence="1">TBRC 16381</strain>
    </source>
</reference>
<protein>
    <recommendedName>
        <fullName evidence="3">Tetratricopeptide repeat protein</fullName>
    </recommendedName>
</protein>
<keyword evidence="2" id="KW-1185">Reference proteome</keyword>
<dbReference type="EMBL" id="JASBAO010000001">
    <property type="protein sequence ID" value="MDI2091543.1"/>
    <property type="molecule type" value="Genomic_DNA"/>
</dbReference>
<organism evidence="1 2">
    <name type="scientific">Commensalibacter oyaizuii</name>
    <dbReference type="NCBI Taxonomy" id="3043873"/>
    <lineage>
        <taxon>Bacteria</taxon>
        <taxon>Pseudomonadati</taxon>
        <taxon>Pseudomonadota</taxon>
        <taxon>Alphaproteobacteria</taxon>
        <taxon>Acetobacterales</taxon>
        <taxon>Acetobacteraceae</taxon>
    </lineage>
</organism>
<proteinExistence type="predicted"/>
<evidence type="ECO:0000313" key="1">
    <source>
        <dbReference type="EMBL" id="MDI2091543.1"/>
    </source>
</evidence>
<dbReference type="Gene3D" id="1.25.40.10">
    <property type="entry name" value="Tetratricopeptide repeat domain"/>
    <property type="match status" value="1"/>
</dbReference>
<dbReference type="SUPFAM" id="SSF48452">
    <property type="entry name" value="TPR-like"/>
    <property type="match status" value="1"/>
</dbReference>
<gene>
    <name evidence="1" type="ORF">QJV27_09230</name>
</gene>
<dbReference type="PROSITE" id="PS51257">
    <property type="entry name" value="PROKAR_LIPOPROTEIN"/>
    <property type="match status" value="1"/>
</dbReference>
<comment type="caution">
    <text evidence="1">The sequence shown here is derived from an EMBL/GenBank/DDBJ whole genome shotgun (WGS) entry which is preliminary data.</text>
</comment>
<evidence type="ECO:0008006" key="3">
    <source>
        <dbReference type="Google" id="ProtNLM"/>
    </source>
</evidence>
<accession>A0ABT6Q338</accession>
<sequence length="697" mass="78829">MNRSIKVSICVVGIMALTSTIAISCAVVFPWQLLDNRKKTLLDMPDIDSFSKRMKNLVAIDAKEKQNLLSADHVDSSWNKSTCPQTDNAYQQAASLYHNKQWDEAYNAFALLAYNSPPAQQVCAKYTLGLIEFKLNRYEDAAQSFSGVAYLVAHGAPDPLHLGIAAYGQAAGAILDQIGIRDYNAKSGLVTWQVGDLKEDSLLQLQRAVNLYAKQASVGENQGIDSIAVIIDGLTNPQNEHAKALLEQAVANPLLRKVLLAYVLTGDQDYKSYSKERMQNILHAFLKAAETQKDPSGDFSRLAVLAYQNNDFEKAQTLAEYDWKKHEKALDAWVLAKIALTKGDKEKAQEYYHQAITHLNDDSLPDAARKRIQGEQSVLTLSQGNFVQALITLWPVRDIYWGDVVYLAENVLTIDELKRFADQYAVVTATTSLTPKDQEYNDDYTLNGRVWAFRDLVGQRLVRANRFEEAKKYLVRAETRKWVDEYVKALDGMRHNFWATNRAKAAWNAANIIYHHGMEMSGTAGYPDQNPGFFAYGISQITGPNNKQYNKAWSIPDEQNRTNASWPIPNRRFHYRYIAIYHVLYATSLVPPQSQAYAAMLCQANGWMQQTSNYASMTFQNTNTSYSDTANWVDDSKFAYSKSRELYNLYLRHGPAVPFATHFGQNCPAPEFDKIASLKSKLLWQDIRHSFRFLKGQ</sequence>